<name>A0A2P5HV69_DIAHE</name>
<dbReference type="GO" id="GO:0042134">
    <property type="term" value="F:rRNA primary transcript binding"/>
    <property type="evidence" value="ECO:0007669"/>
    <property type="project" value="InterPro"/>
</dbReference>
<feature type="region of interest" description="Disordered" evidence="1">
    <location>
        <begin position="80"/>
        <end position="100"/>
    </location>
</feature>
<dbReference type="CDD" id="cd22573">
    <property type="entry name" value="RMP1_RBD"/>
    <property type="match status" value="1"/>
</dbReference>
<organism evidence="3 4">
    <name type="scientific">Diaporthe helianthi</name>
    <dbReference type="NCBI Taxonomy" id="158607"/>
    <lineage>
        <taxon>Eukaryota</taxon>
        <taxon>Fungi</taxon>
        <taxon>Dikarya</taxon>
        <taxon>Ascomycota</taxon>
        <taxon>Pezizomycotina</taxon>
        <taxon>Sordariomycetes</taxon>
        <taxon>Sordariomycetidae</taxon>
        <taxon>Diaporthales</taxon>
        <taxon>Diaporthaceae</taxon>
        <taxon>Diaporthe</taxon>
    </lineage>
</organism>
<reference evidence="3" key="1">
    <citation type="submission" date="2017-09" db="EMBL/GenBank/DDBJ databases">
        <title>Polyketide synthases of a Diaporthe helianthi virulent isolate.</title>
        <authorList>
            <person name="Baroncelli R."/>
        </authorList>
    </citation>
    <scope>NUCLEOTIDE SEQUENCE [LARGE SCALE GENOMIC DNA]</scope>
    <source>
        <strain evidence="3">7/96</strain>
    </source>
</reference>
<dbReference type="AlphaFoldDB" id="A0A2P5HV69"/>
<evidence type="ECO:0000256" key="1">
    <source>
        <dbReference type="SAM" id="MobiDB-lite"/>
    </source>
</evidence>
<feature type="compositionally biased region" description="Basic and acidic residues" evidence="1">
    <location>
        <begin position="200"/>
        <end position="216"/>
    </location>
</feature>
<proteinExistence type="predicted"/>
<gene>
    <name evidence="3" type="ORF">DHEL01_v207461</name>
</gene>
<dbReference type="InParanoid" id="A0A2P5HV69"/>
<dbReference type="GO" id="GO:0000466">
    <property type="term" value="P:maturation of 5.8S rRNA from tricistronic rRNA transcript (SSU-rRNA, 5.8S rRNA, LSU-rRNA)"/>
    <property type="evidence" value="ECO:0007669"/>
    <property type="project" value="TreeGrafter"/>
</dbReference>
<feature type="compositionally biased region" description="Basic and acidic residues" evidence="1">
    <location>
        <begin position="245"/>
        <end position="268"/>
    </location>
</feature>
<protein>
    <recommendedName>
        <fullName evidence="2">RNase MRP protein 1 RNA binding domain-containing protein</fullName>
    </recommendedName>
</protein>
<dbReference type="GO" id="GO:0000172">
    <property type="term" value="C:ribonuclease MRP complex"/>
    <property type="evidence" value="ECO:0007669"/>
    <property type="project" value="InterPro"/>
</dbReference>
<feature type="region of interest" description="Disordered" evidence="1">
    <location>
        <begin position="200"/>
        <end position="310"/>
    </location>
</feature>
<dbReference type="InterPro" id="IPR047205">
    <property type="entry name" value="RMP1"/>
</dbReference>
<feature type="domain" description="RNase MRP protein 1 RNA binding" evidence="2">
    <location>
        <begin position="33"/>
        <end position="152"/>
    </location>
</feature>
<dbReference type="Pfam" id="PF20945">
    <property type="entry name" value="RMP1"/>
    <property type="match status" value="1"/>
</dbReference>
<comment type="caution">
    <text evidence="3">The sequence shown here is derived from an EMBL/GenBank/DDBJ whole genome shotgun (WGS) entry which is preliminary data.</text>
</comment>
<dbReference type="STRING" id="158607.A0A2P5HV69"/>
<keyword evidence="4" id="KW-1185">Reference proteome</keyword>
<evidence type="ECO:0000313" key="3">
    <source>
        <dbReference type="EMBL" id="POS74142.1"/>
    </source>
</evidence>
<dbReference type="PANTHER" id="PTHR37792">
    <property type="entry name" value="RIBONUCLEASE MRP PROTEIN SUBUNIT RMP1"/>
    <property type="match status" value="1"/>
</dbReference>
<evidence type="ECO:0000259" key="2">
    <source>
        <dbReference type="Pfam" id="PF20945"/>
    </source>
</evidence>
<sequence>MANNKPNLTKKPPPDLAILQASHSHLCTAAHLLDGFVHRNKNQHRGTRWWGPFDMLRRSVRKLVPDLEAAVQHAEYLSSSSSLSSTGPSKRRKTNNKGAVAANKHAKLERVEVRAQWVHDVVAVKAYEAFTQLLADRQFAQLGLMLIGVLAQVEAAVAPFVRPVESEGGDGINAAGPVPAHQVKGAGIVAAKSGVVPQVEDARQKDDLGVAISRDELGDDDDERVEDAGVLRPRHSSPPPSKHAPIREKKPEKGESKGKKRSRAEDAGSSRTAKPGNPTRPDSLKQEKKAKKKKKKNGGDEFDDLFSSLV</sequence>
<evidence type="ECO:0000313" key="4">
    <source>
        <dbReference type="Proteomes" id="UP000094444"/>
    </source>
</evidence>
<accession>A0A2P5HV69</accession>
<dbReference type="InterPro" id="IPR047204">
    <property type="entry name" value="RMP1_RBD"/>
</dbReference>
<dbReference type="GO" id="GO:0000294">
    <property type="term" value="P:nuclear-transcribed mRNA catabolic process, RNase MRP-dependent"/>
    <property type="evidence" value="ECO:0007669"/>
    <property type="project" value="TreeGrafter"/>
</dbReference>
<dbReference type="PANTHER" id="PTHR37792:SF1">
    <property type="entry name" value="RIBONUCLEASE MRP PROTEIN SUBUNIT RMP1"/>
    <property type="match status" value="1"/>
</dbReference>
<dbReference type="EMBL" id="MAVT02000677">
    <property type="protein sequence ID" value="POS74142.1"/>
    <property type="molecule type" value="Genomic_DNA"/>
</dbReference>
<dbReference type="Proteomes" id="UP000094444">
    <property type="component" value="Unassembled WGS sequence"/>
</dbReference>
<dbReference type="OrthoDB" id="5414547at2759"/>